<protein>
    <submittedName>
        <fullName evidence="1">Uncharacterized protein</fullName>
    </submittedName>
</protein>
<dbReference type="AlphaFoldDB" id="A0AAF0QPE8"/>
<reference evidence="1" key="1">
    <citation type="submission" date="2023-08" db="EMBL/GenBank/DDBJ databases">
        <title>A de novo genome assembly of Solanum verrucosum Schlechtendal, a Mexican diploid species geographically isolated from the other diploid A-genome species in potato relatives.</title>
        <authorList>
            <person name="Hosaka K."/>
        </authorList>
    </citation>
    <scope>NUCLEOTIDE SEQUENCE</scope>
    <source>
        <tissue evidence="1">Young leaves</tissue>
    </source>
</reference>
<proteinExistence type="predicted"/>
<evidence type="ECO:0000313" key="2">
    <source>
        <dbReference type="Proteomes" id="UP001234989"/>
    </source>
</evidence>
<organism evidence="1 2">
    <name type="scientific">Solanum verrucosum</name>
    <dbReference type="NCBI Taxonomy" id="315347"/>
    <lineage>
        <taxon>Eukaryota</taxon>
        <taxon>Viridiplantae</taxon>
        <taxon>Streptophyta</taxon>
        <taxon>Embryophyta</taxon>
        <taxon>Tracheophyta</taxon>
        <taxon>Spermatophyta</taxon>
        <taxon>Magnoliopsida</taxon>
        <taxon>eudicotyledons</taxon>
        <taxon>Gunneridae</taxon>
        <taxon>Pentapetalae</taxon>
        <taxon>asterids</taxon>
        <taxon>lamiids</taxon>
        <taxon>Solanales</taxon>
        <taxon>Solanaceae</taxon>
        <taxon>Solanoideae</taxon>
        <taxon>Solaneae</taxon>
        <taxon>Solanum</taxon>
    </lineage>
</organism>
<gene>
    <name evidence="1" type="ORF">MTR67_019550</name>
</gene>
<name>A0AAF0QPE8_SOLVR</name>
<dbReference type="Proteomes" id="UP001234989">
    <property type="component" value="Chromosome 4"/>
</dbReference>
<sequence length="101" mass="11363">MINDVQILSKMTPYTLGTRDTSSGCSIATSELNTANRLALSGTLENRASGGLLQEYMFCLREDSSLPSHLQVEVALLYPRTCPTVLRFRLRYLIMKIIFVF</sequence>
<accession>A0AAF0QPE8</accession>
<keyword evidence="2" id="KW-1185">Reference proteome</keyword>
<dbReference type="EMBL" id="CP133615">
    <property type="protein sequence ID" value="WMV26165.1"/>
    <property type="molecule type" value="Genomic_DNA"/>
</dbReference>
<evidence type="ECO:0000313" key="1">
    <source>
        <dbReference type="EMBL" id="WMV26165.1"/>
    </source>
</evidence>